<organism evidence="1 2">
    <name type="scientific">Neglectibacter timonensis</name>
    <dbReference type="NCBI Taxonomy" id="1776382"/>
    <lineage>
        <taxon>Bacteria</taxon>
        <taxon>Bacillati</taxon>
        <taxon>Bacillota</taxon>
        <taxon>Clostridia</taxon>
        <taxon>Eubacteriales</taxon>
        <taxon>Oscillospiraceae</taxon>
        <taxon>Neglectibacter</taxon>
    </lineage>
</organism>
<dbReference type="GeneID" id="90532750"/>
<gene>
    <name evidence="1" type="ORF">NE695_06050</name>
</gene>
<protein>
    <recommendedName>
        <fullName evidence="3">DUF2268 domain-containing protein</fullName>
    </recommendedName>
</protein>
<reference evidence="1 2" key="1">
    <citation type="submission" date="2022-06" db="EMBL/GenBank/DDBJ databases">
        <title>Isolation of gut microbiota from human fecal samples.</title>
        <authorList>
            <person name="Pamer E.G."/>
            <person name="Barat B."/>
            <person name="Waligurski E."/>
            <person name="Medina S."/>
            <person name="Paddock L."/>
            <person name="Mostad J."/>
        </authorList>
    </citation>
    <scope>NUCLEOTIDE SEQUENCE [LARGE SCALE GENOMIC DNA]</scope>
    <source>
        <strain evidence="1 2">DFI.9.73</strain>
    </source>
</reference>
<evidence type="ECO:0000313" key="1">
    <source>
        <dbReference type="EMBL" id="MCQ4839479.1"/>
    </source>
</evidence>
<dbReference type="EMBL" id="JANFZH010000010">
    <property type="protein sequence ID" value="MCQ4839479.1"/>
    <property type="molecule type" value="Genomic_DNA"/>
</dbReference>
<keyword evidence="2" id="KW-1185">Reference proteome</keyword>
<comment type="caution">
    <text evidence="1">The sequence shown here is derived from an EMBL/GenBank/DDBJ whole genome shotgun (WGS) entry which is preliminary data.</text>
</comment>
<dbReference type="RefSeq" id="WP_066864931.1">
    <property type="nucleotide sequence ID" value="NZ_CABKVV010000014.1"/>
</dbReference>
<sequence>MLFLDTYPEILTRFPEGRFSLSLWREYAANIAEELPDKIEQDVSSFDFLQIGLPVVQAALQQQEKLTQAHESFLLAVRGLEVNLARLFPDMPDAIVLFYLGLCDSAGYATTLAEKPAVLLGVEKIIELGWCDENAMKGLLYHELGHLWQLSLRSVPSQNLPQERWLWQLYSEGVAMAFEQEVCGNPLTFHQDQNGWLNWCLQQESCLKREFYRRILKNESAQDFFGDWNNYQGHSDVGYFLGSRFIRFLMRDRSLREAALLPLPCLLPELENWVQSPTFP</sequence>
<accession>A0ABT1RXV0</accession>
<dbReference type="Proteomes" id="UP001524473">
    <property type="component" value="Unassembled WGS sequence"/>
</dbReference>
<name>A0ABT1RXV0_9FIRM</name>
<evidence type="ECO:0000313" key="2">
    <source>
        <dbReference type="Proteomes" id="UP001524473"/>
    </source>
</evidence>
<evidence type="ECO:0008006" key="3">
    <source>
        <dbReference type="Google" id="ProtNLM"/>
    </source>
</evidence>
<proteinExistence type="predicted"/>